<sequence>MFIQVARIWPSRLSLAKILFLTNRYLVEALILYPRPANMGFMSVPGAPSNPVIRVYEALIIHLPVPRMYVSGSQIGITRYIVLAITYFFFFGGTVTLVGLVIKDYVGEDVLIDQTLSALPGCYATSVPSIIAGFWIGPLIVETVLFAIVISRAFVWWRDGTPTPRILTMLATDSTVYFAVIFAMLLANYLMFRYGPPFLSSLLVTPSTTAGCVIASQMFLRMRSMMEYDPEEVVMKAYNAQIHTQPILTLSRIRISILTHDIEEKV</sequence>
<dbReference type="EMBL" id="QPFP01000275">
    <property type="protein sequence ID" value="TEB18251.1"/>
    <property type="molecule type" value="Genomic_DNA"/>
</dbReference>
<dbReference type="Proteomes" id="UP000298030">
    <property type="component" value="Unassembled WGS sequence"/>
</dbReference>
<dbReference type="OrthoDB" id="3037019at2759"/>
<keyword evidence="4" id="KW-1185">Reference proteome</keyword>
<feature type="transmembrane region" description="Helical" evidence="1">
    <location>
        <begin position="82"/>
        <end position="102"/>
    </location>
</feature>
<feature type="chain" id="PRO_5021481686" evidence="2">
    <location>
        <begin position="30"/>
        <end position="266"/>
    </location>
</feature>
<feature type="transmembrane region" description="Helical" evidence="1">
    <location>
        <begin position="130"/>
        <end position="155"/>
    </location>
</feature>
<feature type="transmembrane region" description="Helical" evidence="1">
    <location>
        <begin position="167"/>
        <end position="192"/>
    </location>
</feature>
<feature type="transmembrane region" description="Helical" evidence="1">
    <location>
        <begin position="198"/>
        <end position="220"/>
    </location>
</feature>
<proteinExistence type="predicted"/>
<evidence type="ECO:0000256" key="1">
    <source>
        <dbReference type="SAM" id="Phobius"/>
    </source>
</evidence>
<comment type="caution">
    <text evidence="3">The sequence shown here is derived from an EMBL/GenBank/DDBJ whole genome shotgun (WGS) entry which is preliminary data.</text>
</comment>
<accession>A0A4Y7SAT6</accession>
<keyword evidence="1" id="KW-0812">Transmembrane</keyword>
<reference evidence="3 4" key="1">
    <citation type="journal article" date="2019" name="Nat. Ecol. Evol.">
        <title>Megaphylogeny resolves global patterns of mushroom evolution.</title>
        <authorList>
            <person name="Varga T."/>
            <person name="Krizsan K."/>
            <person name="Foldi C."/>
            <person name="Dima B."/>
            <person name="Sanchez-Garcia M."/>
            <person name="Sanchez-Ramirez S."/>
            <person name="Szollosi G.J."/>
            <person name="Szarkandi J.G."/>
            <person name="Papp V."/>
            <person name="Albert L."/>
            <person name="Andreopoulos W."/>
            <person name="Angelini C."/>
            <person name="Antonin V."/>
            <person name="Barry K.W."/>
            <person name="Bougher N.L."/>
            <person name="Buchanan P."/>
            <person name="Buyck B."/>
            <person name="Bense V."/>
            <person name="Catcheside P."/>
            <person name="Chovatia M."/>
            <person name="Cooper J."/>
            <person name="Damon W."/>
            <person name="Desjardin D."/>
            <person name="Finy P."/>
            <person name="Geml J."/>
            <person name="Haridas S."/>
            <person name="Hughes K."/>
            <person name="Justo A."/>
            <person name="Karasinski D."/>
            <person name="Kautmanova I."/>
            <person name="Kiss B."/>
            <person name="Kocsube S."/>
            <person name="Kotiranta H."/>
            <person name="LaButti K.M."/>
            <person name="Lechner B.E."/>
            <person name="Liimatainen K."/>
            <person name="Lipzen A."/>
            <person name="Lukacs Z."/>
            <person name="Mihaltcheva S."/>
            <person name="Morgado L.N."/>
            <person name="Niskanen T."/>
            <person name="Noordeloos M.E."/>
            <person name="Ohm R.A."/>
            <person name="Ortiz-Santana B."/>
            <person name="Ovrebo C."/>
            <person name="Racz N."/>
            <person name="Riley R."/>
            <person name="Savchenko A."/>
            <person name="Shiryaev A."/>
            <person name="Soop K."/>
            <person name="Spirin V."/>
            <person name="Szebenyi C."/>
            <person name="Tomsovsky M."/>
            <person name="Tulloss R.E."/>
            <person name="Uehling J."/>
            <person name="Grigoriev I.V."/>
            <person name="Vagvolgyi C."/>
            <person name="Papp T."/>
            <person name="Martin F.M."/>
            <person name="Miettinen O."/>
            <person name="Hibbett D.S."/>
            <person name="Nagy L.G."/>
        </authorList>
    </citation>
    <scope>NUCLEOTIDE SEQUENCE [LARGE SCALE GENOMIC DNA]</scope>
    <source>
        <strain evidence="3 4">FP101781</strain>
    </source>
</reference>
<gene>
    <name evidence="3" type="ORF">FA13DRAFT_1803905</name>
</gene>
<keyword evidence="1" id="KW-0472">Membrane</keyword>
<name>A0A4Y7SAT6_COPMI</name>
<organism evidence="3 4">
    <name type="scientific">Coprinellus micaceus</name>
    <name type="common">Glistening ink-cap mushroom</name>
    <name type="synonym">Coprinus micaceus</name>
    <dbReference type="NCBI Taxonomy" id="71717"/>
    <lineage>
        <taxon>Eukaryota</taxon>
        <taxon>Fungi</taxon>
        <taxon>Dikarya</taxon>
        <taxon>Basidiomycota</taxon>
        <taxon>Agaricomycotina</taxon>
        <taxon>Agaricomycetes</taxon>
        <taxon>Agaricomycetidae</taxon>
        <taxon>Agaricales</taxon>
        <taxon>Agaricineae</taxon>
        <taxon>Psathyrellaceae</taxon>
        <taxon>Coprinellus</taxon>
    </lineage>
</organism>
<protein>
    <submittedName>
        <fullName evidence="3">Uncharacterized protein</fullName>
    </submittedName>
</protein>
<keyword evidence="1" id="KW-1133">Transmembrane helix</keyword>
<keyword evidence="2" id="KW-0732">Signal</keyword>
<dbReference type="AlphaFoldDB" id="A0A4Y7SAT6"/>
<feature type="signal peptide" evidence="2">
    <location>
        <begin position="1"/>
        <end position="29"/>
    </location>
</feature>
<evidence type="ECO:0000313" key="3">
    <source>
        <dbReference type="EMBL" id="TEB18251.1"/>
    </source>
</evidence>
<evidence type="ECO:0000313" key="4">
    <source>
        <dbReference type="Proteomes" id="UP000298030"/>
    </source>
</evidence>
<evidence type="ECO:0000256" key="2">
    <source>
        <dbReference type="SAM" id="SignalP"/>
    </source>
</evidence>